<dbReference type="NCBIfam" id="TIGR03032">
    <property type="entry name" value="TIGR03032 family protein"/>
    <property type="match status" value="1"/>
</dbReference>
<name>A0ABM9ADP6_9GAMM</name>
<evidence type="ECO:0000313" key="2">
    <source>
        <dbReference type="EMBL" id="CAH0991325.1"/>
    </source>
</evidence>
<reference evidence="2" key="1">
    <citation type="submission" date="2021-12" db="EMBL/GenBank/DDBJ databases">
        <authorList>
            <person name="Rodrigo-Torres L."/>
            <person name="Arahal R. D."/>
            <person name="Lucena T."/>
        </authorList>
    </citation>
    <scope>NUCLEOTIDE SEQUENCE</scope>
    <source>
        <strain evidence="2">CECT 8267</strain>
    </source>
</reference>
<sequence>MKQDASTSARIVGDDVQDEINNPFHLTFSKGMISWMTQLNVALAFTTYTAGKLILAGPNRGHLTVSERNFGRAMAMWPTDNGLLLSTEYQIWRFENGLKPGHQYEQWDKIFLPRACHVTGAVDTHDFAYDKDGRMLAAITLYNCIATIDDSGCFTPLWKPEFISDISGEDRCHLNGFCMEDGELAYASVVGASNTAQGWRDHRVDGGMIIDTRTNAVVCSGLSMPHSPRLYQGKLWILEAGTGWFGYVDIDSGEFIKVTWCPGFTRGLRFFGGFALVGISKPRHKTFQDLPLDEQLKQRDCEPECGVYIINLNSGEVEHRLTITGSVEEIYDVGLIENTQSPMLVGLQGKEVRRWIQVGEDNRQL</sequence>
<keyword evidence="3" id="KW-1185">Reference proteome</keyword>
<organism evidence="2 3">
    <name type="scientific">Sinobacterium norvegicum</name>
    <dbReference type="NCBI Taxonomy" id="1641715"/>
    <lineage>
        <taxon>Bacteria</taxon>
        <taxon>Pseudomonadati</taxon>
        <taxon>Pseudomonadota</taxon>
        <taxon>Gammaproteobacteria</taxon>
        <taxon>Cellvibrionales</taxon>
        <taxon>Spongiibacteraceae</taxon>
        <taxon>Sinobacterium</taxon>
    </lineage>
</organism>
<evidence type="ECO:0000313" key="3">
    <source>
        <dbReference type="Proteomes" id="UP000838100"/>
    </source>
</evidence>
<gene>
    <name evidence="2" type="ORF">SIN8267_01428</name>
</gene>
<feature type="domain" description="Conserved hypothetical protein CHP03032" evidence="1">
    <location>
        <begin position="32"/>
        <end position="344"/>
    </location>
</feature>
<dbReference type="EMBL" id="CAKLPX010000001">
    <property type="protein sequence ID" value="CAH0991325.1"/>
    <property type="molecule type" value="Genomic_DNA"/>
</dbReference>
<dbReference type="InterPro" id="IPR017481">
    <property type="entry name" value="CHP03032"/>
</dbReference>
<proteinExistence type="predicted"/>
<accession>A0ABM9ADP6</accession>
<dbReference type="Proteomes" id="UP000838100">
    <property type="component" value="Unassembled WGS sequence"/>
</dbReference>
<dbReference type="Pfam" id="PF16261">
    <property type="entry name" value="DUF4915"/>
    <property type="match status" value="1"/>
</dbReference>
<dbReference type="SUPFAM" id="SSF63825">
    <property type="entry name" value="YWTD domain"/>
    <property type="match status" value="1"/>
</dbReference>
<protein>
    <recommendedName>
        <fullName evidence="1">Conserved hypothetical protein CHP03032 domain-containing protein</fullName>
    </recommendedName>
</protein>
<comment type="caution">
    <text evidence="2">The sequence shown here is derived from an EMBL/GenBank/DDBJ whole genome shotgun (WGS) entry which is preliminary data.</text>
</comment>
<dbReference type="RefSeq" id="WP_237443980.1">
    <property type="nucleotide sequence ID" value="NZ_CAKLPX010000001.1"/>
</dbReference>
<evidence type="ECO:0000259" key="1">
    <source>
        <dbReference type="Pfam" id="PF16261"/>
    </source>
</evidence>